<organism evidence="13">
    <name type="scientific">uncultured virus</name>
    <dbReference type="NCBI Taxonomy" id="340016"/>
    <lineage>
        <taxon>Viruses</taxon>
        <taxon>environmental samples</taxon>
    </lineage>
</organism>
<dbReference type="Gene3D" id="3.40.1310.20">
    <property type="match status" value="1"/>
</dbReference>
<evidence type="ECO:0000256" key="6">
    <source>
        <dbReference type="ARBA" id="ARBA00022723"/>
    </source>
</evidence>
<keyword evidence="9" id="KW-0378">Hydrolase</keyword>
<evidence type="ECO:0000256" key="2">
    <source>
        <dbReference type="ARBA" id="ARBA00022679"/>
    </source>
</evidence>
<keyword evidence="4" id="KW-0235">DNA replication</keyword>
<evidence type="ECO:0000256" key="8">
    <source>
        <dbReference type="ARBA" id="ARBA00022759"/>
    </source>
</evidence>
<dbReference type="GO" id="GO:0016779">
    <property type="term" value="F:nucleotidyltransferase activity"/>
    <property type="evidence" value="ECO:0007669"/>
    <property type="project" value="UniProtKB-KW"/>
</dbReference>
<evidence type="ECO:0000256" key="9">
    <source>
        <dbReference type="ARBA" id="ARBA00022801"/>
    </source>
</evidence>
<keyword evidence="11" id="KW-0238">DNA-binding</keyword>
<evidence type="ECO:0000256" key="7">
    <source>
        <dbReference type="ARBA" id="ARBA00022741"/>
    </source>
</evidence>
<reference evidence="13" key="1">
    <citation type="journal article" date="2017" name="PLoS ONE">
        <title>Novel circular single-stranded DNA viruses among an asteroid, echinoid and holothurian (Phylum: Echinodermata).</title>
        <authorList>
            <person name="Jackson E.W."/>
            <person name="Bistolas K.S.I."/>
            <person name="Button J.B."/>
            <person name="Hewson I."/>
        </authorList>
    </citation>
    <scope>NUCLEOTIDE SEQUENCE</scope>
</reference>
<dbReference type="GO" id="GO:0042025">
    <property type="term" value="C:host cell nucleus"/>
    <property type="evidence" value="ECO:0007669"/>
    <property type="project" value="UniProtKB-SubCell"/>
</dbReference>
<dbReference type="GO" id="GO:0000166">
    <property type="term" value="F:nucleotide binding"/>
    <property type="evidence" value="ECO:0007669"/>
    <property type="project" value="UniProtKB-KW"/>
</dbReference>
<keyword evidence="7" id="KW-0547">Nucleotide-binding</keyword>
<feature type="domain" description="CRESS-DNA virus Rep endonuclease" evidence="12">
    <location>
        <begin position="29"/>
        <end position="124"/>
    </location>
</feature>
<keyword evidence="6" id="KW-0479">Metal-binding</keyword>
<evidence type="ECO:0000313" key="13">
    <source>
        <dbReference type="EMBL" id="APA62657.1"/>
    </source>
</evidence>
<keyword evidence="2" id="KW-0808">Transferase</keyword>
<keyword evidence="8" id="KW-0255">Endonuclease</keyword>
<accession>A0A1I9XGD5</accession>
<dbReference type="GO" id="GO:0016787">
    <property type="term" value="F:hydrolase activity"/>
    <property type="evidence" value="ECO:0007669"/>
    <property type="project" value="UniProtKB-KW"/>
</dbReference>
<evidence type="ECO:0000256" key="10">
    <source>
        <dbReference type="ARBA" id="ARBA00023124"/>
    </source>
</evidence>
<keyword evidence="3" id="KW-0548">Nucleotidyltransferase</keyword>
<dbReference type="GO" id="GO:0006260">
    <property type="term" value="P:DNA replication"/>
    <property type="evidence" value="ECO:0007669"/>
    <property type="project" value="UniProtKB-KW"/>
</dbReference>
<protein>
    <submittedName>
        <fullName evidence="13">Putative replication protein</fullName>
    </submittedName>
</protein>
<keyword evidence="5" id="KW-0540">Nuclease</keyword>
<sequence length="270" mass="30811">MSPIVPIVPVEGNTITSPSTPTNKVTKQISPAIRWCFTLNNWTDEEYSSIVPIFDATCKLVIIGSEIGDEGTPHLQGYCEFKCKRRPKTLMCGRIHWEKAKGDKKQNITYCSKEQNVLFCKGLPKPVKLLTNLYPWQKDIEDLILTDPDDRKIHWFWDTEGEKGKTQLMKYLVATHKCLPCVGGKFGDIMNLVFNQDMDETTAVLFNIPRGHREKISYSSLEAIKDGMIVNTKYETGYKLFNSPHVIVFANFAPDTELLSLDRWVVKCLD</sequence>
<evidence type="ECO:0000256" key="4">
    <source>
        <dbReference type="ARBA" id="ARBA00022705"/>
    </source>
</evidence>
<dbReference type="GO" id="GO:0003677">
    <property type="term" value="F:DNA binding"/>
    <property type="evidence" value="ECO:0007669"/>
    <property type="project" value="UniProtKB-KW"/>
</dbReference>
<dbReference type="GO" id="GO:0004519">
    <property type="term" value="F:endonuclease activity"/>
    <property type="evidence" value="ECO:0007669"/>
    <property type="project" value="UniProtKB-KW"/>
</dbReference>
<evidence type="ECO:0000256" key="1">
    <source>
        <dbReference type="ARBA" id="ARBA00004147"/>
    </source>
</evidence>
<dbReference type="Pfam" id="PF02407">
    <property type="entry name" value="Viral_Rep"/>
    <property type="match status" value="1"/>
</dbReference>
<keyword evidence="10" id="KW-0190">Covalent protein-DNA linkage</keyword>
<dbReference type="PROSITE" id="PS52020">
    <property type="entry name" value="CRESS_DNA_REP"/>
    <property type="match status" value="1"/>
</dbReference>
<dbReference type="EMBL" id="KX246260">
    <property type="protein sequence ID" value="APA62657.1"/>
    <property type="molecule type" value="Genomic_DNA"/>
</dbReference>
<dbReference type="GO" id="GO:0046872">
    <property type="term" value="F:metal ion binding"/>
    <property type="evidence" value="ECO:0007669"/>
    <property type="project" value="UniProtKB-KW"/>
</dbReference>
<name>A0A1I9XGD5_9VIRU</name>
<evidence type="ECO:0000259" key="12">
    <source>
        <dbReference type="PROSITE" id="PS52020"/>
    </source>
</evidence>
<comment type="subcellular location">
    <subcellularLocation>
        <location evidence="1">Host nucleus</location>
    </subcellularLocation>
</comment>
<evidence type="ECO:0000256" key="11">
    <source>
        <dbReference type="ARBA" id="ARBA00023125"/>
    </source>
</evidence>
<dbReference type="InterPro" id="IPR049912">
    <property type="entry name" value="CRESS_DNA_REP"/>
</dbReference>
<proteinExistence type="predicted"/>
<evidence type="ECO:0000256" key="3">
    <source>
        <dbReference type="ARBA" id="ARBA00022695"/>
    </source>
</evidence>
<evidence type="ECO:0000256" key="5">
    <source>
        <dbReference type="ARBA" id="ARBA00022722"/>
    </source>
</evidence>